<protein>
    <recommendedName>
        <fullName evidence="5">DUF4760 domain-containing protein</fullName>
    </recommendedName>
</protein>
<evidence type="ECO:0000256" key="1">
    <source>
        <dbReference type="SAM" id="MobiDB-lite"/>
    </source>
</evidence>
<keyword evidence="2" id="KW-1133">Transmembrane helix</keyword>
<evidence type="ECO:0000313" key="3">
    <source>
        <dbReference type="EMBL" id="NED95855.1"/>
    </source>
</evidence>
<comment type="caution">
    <text evidence="3">The sequence shown here is derived from an EMBL/GenBank/DDBJ whole genome shotgun (WGS) entry which is preliminary data.</text>
</comment>
<accession>A0A6N9YLL6</accession>
<proteinExistence type="predicted"/>
<feature type="transmembrane region" description="Helical" evidence="2">
    <location>
        <begin position="12"/>
        <end position="34"/>
    </location>
</feature>
<reference evidence="3 4" key="1">
    <citation type="submission" date="2020-02" db="EMBL/GenBank/DDBJ databases">
        <authorList>
            <person name="Li X.-J."/>
            <person name="Feng X.-M."/>
        </authorList>
    </citation>
    <scope>NUCLEOTIDE SEQUENCE [LARGE SCALE GENOMIC DNA]</scope>
    <source>
        <strain evidence="3 4">CGMCC 4.7225</strain>
    </source>
</reference>
<sequence>MIPANGSIELPIWALAMFIILPSAVTGLSSWLIARGNHRRQERSQLRERERAAATTLSRAVTHYLTDTENWDGKDPARIEAGTLAIVKIADEILDDLPKKVEPVTATIQACFTTSIAWREICDAVVVSDEDKREFASIIFFNLVESHGALLEARMKTKVVPQEFVELASRPMEYIDRYKGNLFDEADAIIADMKRGTSKDNVPQEVAESEQKAIIDRIARLMGSTRIQGTSTGNSDRQDQPHE</sequence>
<evidence type="ECO:0000313" key="4">
    <source>
        <dbReference type="Proteomes" id="UP000469185"/>
    </source>
</evidence>
<keyword evidence="4" id="KW-1185">Reference proteome</keyword>
<feature type="region of interest" description="Disordered" evidence="1">
    <location>
        <begin position="223"/>
        <end position="243"/>
    </location>
</feature>
<name>A0A6N9YLL6_9ACTN</name>
<dbReference type="EMBL" id="JAAGOB010000005">
    <property type="protein sequence ID" value="NED95855.1"/>
    <property type="molecule type" value="Genomic_DNA"/>
</dbReference>
<evidence type="ECO:0008006" key="5">
    <source>
        <dbReference type="Google" id="ProtNLM"/>
    </source>
</evidence>
<dbReference type="AlphaFoldDB" id="A0A6N9YLL6"/>
<dbReference type="RefSeq" id="WP_163818622.1">
    <property type="nucleotide sequence ID" value="NZ_JAAGOB010000005.1"/>
</dbReference>
<organism evidence="3 4">
    <name type="scientific">Phytoactinopolyspora alkaliphila</name>
    <dbReference type="NCBI Taxonomy" id="1783498"/>
    <lineage>
        <taxon>Bacteria</taxon>
        <taxon>Bacillati</taxon>
        <taxon>Actinomycetota</taxon>
        <taxon>Actinomycetes</taxon>
        <taxon>Jiangellales</taxon>
        <taxon>Jiangellaceae</taxon>
        <taxon>Phytoactinopolyspora</taxon>
    </lineage>
</organism>
<keyword evidence="2" id="KW-0812">Transmembrane</keyword>
<dbReference type="Proteomes" id="UP000469185">
    <property type="component" value="Unassembled WGS sequence"/>
</dbReference>
<gene>
    <name evidence="3" type="ORF">G1H11_11085</name>
</gene>
<keyword evidence="2" id="KW-0472">Membrane</keyword>
<evidence type="ECO:0000256" key="2">
    <source>
        <dbReference type="SAM" id="Phobius"/>
    </source>
</evidence>
<feature type="compositionally biased region" description="Polar residues" evidence="1">
    <location>
        <begin position="225"/>
        <end position="235"/>
    </location>
</feature>